<organism evidence="3 4">
    <name type="scientific">Fusarium oxysporum f. sp. cubense (strain race 4)</name>
    <name type="common">Panama disease fungus</name>
    <dbReference type="NCBI Taxonomy" id="2502994"/>
    <lineage>
        <taxon>Eukaryota</taxon>
        <taxon>Fungi</taxon>
        <taxon>Dikarya</taxon>
        <taxon>Ascomycota</taxon>
        <taxon>Pezizomycotina</taxon>
        <taxon>Sordariomycetes</taxon>
        <taxon>Hypocreomycetidae</taxon>
        <taxon>Hypocreales</taxon>
        <taxon>Nectriaceae</taxon>
        <taxon>Fusarium</taxon>
        <taxon>Fusarium oxysporum species complex</taxon>
    </lineage>
</organism>
<feature type="compositionally biased region" description="Polar residues" evidence="1">
    <location>
        <begin position="96"/>
        <end position="105"/>
    </location>
</feature>
<feature type="region of interest" description="Disordered" evidence="1">
    <location>
        <begin position="96"/>
        <end position="123"/>
    </location>
</feature>
<gene>
    <name evidence="3" type="ORF">FOC4_g10000548</name>
</gene>
<feature type="domain" description="MULE transposase" evidence="2">
    <location>
        <begin position="228"/>
        <end position="324"/>
    </location>
</feature>
<dbReference type="Pfam" id="PF10551">
    <property type="entry name" value="MULE"/>
    <property type="match status" value="1"/>
</dbReference>
<proteinExistence type="predicted"/>
<dbReference type="EMBL" id="KB726231">
    <property type="protein sequence ID" value="EMT73513.1"/>
    <property type="molecule type" value="Genomic_DNA"/>
</dbReference>
<reference evidence="4" key="1">
    <citation type="submission" date="2012-09" db="EMBL/GenBank/DDBJ databases">
        <title>Genome sequencing and comparative transcriptomics of race 1 and race 4 of banana pathogen: Fusarium oxysporum f. sp. cubense.</title>
        <authorList>
            <person name="Fang X."/>
            <person name="Huang J."/>
        </authorList>
    </citation>
    <scope>NUCLEOTIDE SEQUENCE [LARGE SCALE GENOMIC DNA]</scope>
    <source>
        <strain evidence="4">race 4</strain>
    </source>
</reference>
<sequence>MNPIDAKNLFPDDVLPPEGHFPSQQALLTAINAWARERGYAFSVKNSWNTSSGRKGVIYNCDRGSKPPSTTRKRDRNTVSRHTGCLFSVIAKEGPNKTSWSLSHRSNQKHHKHNHEPSNPLAHPTHRILSAADRQIVKQLTSCGSAPKDIISHLRNTSTTLATQQDIYNCIAESKRELLKGQSNIHALANQLESEGFWSRIRLEEGTVTAVLFAHPKSLAYLKSYTEVLILDCTYKTNKYKMPLLNAIGVDACQRSFCIAFAFLSGEEEEDYNWALAQLRSIYVAICADFPSVILTDRCLACMNAVASTFPDSTSLLCLWHINKAVLRHCMDAFTKDAKDHEGQEKWKDFYSSWHDLVASSNEDIYYQKLSDFKKKYIPDHVSQVGYITETWLDLHKEKFVKAWVDQHLHFNQYVTSRCEGIHQLIKSYLKTSQLNLFDAWRHIKLVVTNQVAELESNQARQQASFPLKLSGSLYGNIRDWISHEALRLVDDQRARLLHQLPACTGTFNRTLGLPCAHLIEPLLYRSQPLQMYHFHSHWRIQRIGNPQLLIEPPVQIDRLQATSVLPVTSTQREPCAFEAVENTIRPRAPPTCSKCHQSGHKMKSKACPLRWEHISQAPTQASITVAPTQASATVAPTQTSTTVHTVTHTVSRSTTRSLSPASSGTHTATETITETTTKTITVTTTSPVAGPSTATAQSEANELDYDDARAIYRRYKADREAWYATQPRGALKTNQQYRKAMKLPRRYTKAKYNWCLDYKEMGPQCRIGRSVRDWTKEEMMAYLDFDEAENERVNKQVEEELKARRFTTYRGPDHVWKAAARDHEDQQRVHRTRNRRI</sequence>
<dbReference type="OrthoDB" id="1421156at2759"/>
<protein>
    <recommendedName>
        <fullName evidence="2">MULE transposase domain-containing protein</fullName>
    </recommendedName>
</protein>
<accession>N1S3R5</accession>
<evidence type="ECO:0000259" key="2">
    <source>
        <dbReference type="Pfam" id="PF10551"/>
    </source>
</evidence>
<dbReference type="Proteomes" id="UP000016929">
    <property type="component" value="Unassembled WGS sequence"/>
</dbReference>
<dbReference type="STRING" id="1229665.N1S3R5"/>
<dbReference type="PANTHER" id="PTHR31569">
    <property type="entry name" value="SWIM-TYPE DOMAIN-CONTAINING PROTEIN"/>
    <property type="match status" value="1"/>
</dbReference>
<evidence type="ECO:0000256" key="1">
    <source>
        <dbReference type="SAM" id="MobiDB-lite"/>
    </source>
</evidence>
<dbReference type="AlphaFoldDB" id="N1S3R5"/>
<dbReference type="InterPro" id="IPR018289">
    <property type="entry name" value="MULE_transposase_dom"/>
</dbReference>
<feature type="region of interest" description="Disordered" evidence="1">
    <location>
        <begin position="650"/>
        <end position="670"/>
    </location>
</feature>
<dbReference type="InterPro" id="IPR052579">
    <property type="entry name" value="Zinc_finger_SWIM"/>
</dbReference>
<keyword evidence="4" id="KW-1185">Reference proteome</keyword>
<dbReference type="PANTHER" id="PTHR31569:SF4">
    <property type="entry name" value="SWIM-TYPE DOMAIN-CONTAINING PROTEIN"/>
    <property type="match status" value="1"/>
</dbReference>
<dbReference type="HOGENOM" id="CLU_013727_3_0_1"/>
<name>N1S3R5_FUSC4</name>
<evidence type="ECO:0000313" key="4">
    <source>
        <dbReference type="Proteomes" id="UP000016929"/>
    </source>
</evidence>
<evidence type="ECO:0000313" key="3">
    <source>
        <dbReference type="EMBL" id="EMT73513.1"/>
    </source>
</evidence>
<reference evidence="4" key="2">
    <citation type="journal article" date="2014" name="PLoS ONE">
        <title>Genome and Transcriptome Analysis of the Fungal Pathogen Fusarium oxysporum f. sp. cubense Causing Banana Vascular Wilt Disease.</title>
        <authorList>
            <person name="Guo L."/>
            <person name="Han L."/>
            <person name="Yang L."/>
            <person name="Zeng H."/>
            <person name="Fan D."/>
            <person name="Zhu Y."/>
            <person name="Feng Y."/>
            <person name="Wang G."/>
            <person name="Peng C."/>
            <person name="Jiang X."/>
            <person name="Zhou D."/>
            <person name="Ni P."/>
            <person name="Liang C."/>
            <person name="Liu L."/>
            <person name="Wang J."/>
            <person name="Mao C."/>
            <person name="Fang X."/>
            <person name="Peng M."/>
            <person name="Huang J."/>
        </authorList>
    </citation>
    <scope>NUCLEOTIDE SEQUENCE [LARGE SCALE GENOMIC DNA]</scope>
    <source>
        <strain evidence="4">race 4</strain>
    </source>
</reference>